<protein>
    <submittedName>
        <fullName evidence="2">CopG family transcriptional regulator</fullName>
    </submittedName>
</protein>
<feature type="domain" description="Ribbon-helix-helix protein CopG" evidence="1">
    <location>
        <begin position="5"/>
        <end position="43"/>
    </location>
</feature>
<dbReference type="Pfam" id="PF01402">
    <property type="entry name" value="RHH_1"/>
    <property type="match status" value="1"/>
</dbReference>
<evidence type="ECO:0000313" key="2">
    <source>
        <dbReference type="EMBL" id="BAV66942.1"/>
    </source>
</evidence>
<dbReference type="InterPro" id="IPR002145">
    <property type="entry name" value="CopG"/>
</dbReference>
<proteinExistence type="predicted"/>
<gene>
    <name evidence="2" type="ORF">SCLO_5000460</name>
</gene>
<dbReference type="SUPFAM" id="SSF47598">
    <property type="entry name" value="Ribbon-helix-helix"/>
    <property type="match status" value="1"/>
</dbReference>
<geneLocation type="plasmid" evidence="3">
    <name>psclo_5 dna</name>
</geneLocation>
<dbReference type="InterPro" id="IPR013321">
    <property type="entry name" value="Arc_rbn_hlx_hlx"/>
</dbReference>
<name>A0A1E1F8U9_9SPHN</name>
<dbReference type="Proteomes" id="UP000218272">
    <property type="component" value="Plasmid pSCLO_5"/>
</dbReference>
<dbReference type="InterPro" id="IPR010985">
    <property type="entry name" value="Ribbon_hlx_hlx"/>
</dbReference>
<dbReference type="Gene3D" id="1.10.1220.10">
    <property type="entry name" value="Met repressor-like"/>
    <property type="match status" value="1"/>
</dbReference>
<dbReference type="KEGG" id="sclo:SCLO_5000460"/>
<dbReference type="OrthoDB" id="5298181at2"/>
<evidence type="ECO:0000313" key="3">
    <source>
        <dbReference type="Proteomes" id="UP000218272"/>
    </source>
</evidence>
<keyword evidence="3" id="KW-1185">Reference proteome</keyword>
<dbReference type="EMBL" id="AP017659">
    <property type="protein sequence ID" value="BAV66942.1"/>
    <property type="molecule type" value="Genomic_DNA"/>
</dbReference>
<dbReference type="AlphaFoldDB" id="A0A1E1F8U9"/>
<accession>A0A1E1F8U9</accession>
<dbReference type="GO" id="GO:0006355">
    <property type="term" value="P:regulation of DNA-templated transcription"/>
    <property type="evidence" value="ECO:0007669"/>
    <property type="project" value="InterPro"/>
</dbReference>
<organism evidence="2 3">
    <name type="scientific">Sphingobium cloacae</name>
    <dbReference type="NCBI Taxonomy" id="120107"/>
    <lineage>
        <taxon>Bacteria</taxon>
        <taxon>Pseudomonadati</taxon>
        <taxon>Pseudomonadota</taxon>
        <taxon>Alphaproteobacteria</taxon>
        <taxon>Sphingomonadales</taxon>
        <taxon>Sphingomonadaceae</taxon>
        <taxon>Sphingobium</taxon>
    </lineage>
</organism>
<evidence type="ECO:0000259" key="1">
    <source>
        <dbReference type="Pfam" id="PF01402"/>
    </source>
</evidence>
<dbReference type="CDD" id="cd22233">
    <property type="entry name" value="RHH_CopAso-like"/>
    <property type="match status" value="1"/>
</dbReference>
<reference evidence="2 3" key="1">
    <citation type="submission" date="2016-10" db="EMBL/GenBank/DDBJ databases">
        <title>Complete Genome Sequence of the Nonylphenol-Degrading Bacterium Sphingobium cloacae JCM 10874T.</title>
        <authorList>
            <person name="Ootsuka M."/>
            <person name="Nishizawa T."/>
            <person name="Ohta H."/>
        </authorList>
    </citation>
    <scope>NUCLEOTIDE SEQUENCE [LARGE SCALE GENOMIC DNA]</scope>
    <source>
        <strain evidence="2 3">JCM 10874</strain>
        <plasmid evidence="3">psclo_5 dna</plasmid>
    </source>
</reference>
<sequence length="102" mass="11621">MAAATSIKLDDTLKGRVQHLADARRRSSHWIMREAIAQYVEREEKREAFKQDAIRAWEEYQRTGLHLTLEEADAWLAKLEAARMRSCLSATSDLDAGSTGRC</sequence>
<keyword evidence="2" id="KW-0614">Plasmid</keyword>